<dbReference type="Proteomes" id="UP001629536">
    <property type="component" value="Unassembled WGS sequence"/>
</dbReference>
<dbReference type="InterPro" id="IPR040198">
    <property type="entry name" value="Fido_containing"/>
</dbReference>
<keyword evidence="3" id="KW-1185">Reference proteome</keyword>
<dbReference type="Gene3D" id="1.10.3290.10">
    <property type="entry name" value="Fido-like domain"/>
    <property type="match status" value="1"/>
</dbReference>
<dbReference type="InterPro" id="IPR003812">
    <property type="entry name" value="Fido"/>
</dbReference>
<dbReference type="PANTHER" id="PTHR13504:SF38">
    <property type="entry name" value="FIDO DOMAIN-CONTAINING PROTEIN"/>
    <property type="match status" value="1"/>
</dbReference>
<evidence type="ECO:0000313" key="3">
    <source>
        <dbReference type="Proteomes" id="UP001629536"/>
    </source>
</evidence>
<dbReference type="RefSeq" id="WP_408126907.1">
    <property type="nucleotide sequence ID" value="NZ_JBFNFH010000021.1"/>
</dbReference>
<comment type="caution">
    <text evidence="2">The sequence shown here is derived from an EMBL/GenBank/DDBJ whole genome shotgun (WGS) entry which is preliminary data.</text>
</comment>
<name>A0ABW9F7Y5_9FIRM</name>
<evidence type="ECO:0000313" key="2">
    <source>
        <dbReference type="EMBL" id="MFM1525531.1"/>
    </source>
</evidence>
<dbReference type="PANTHER" id="PTHR13504">
    <property type="entry name" value="FIDO DOMAIN-CONTAINING PROTEIN DDB_G0283145"/>
    <property type="match status" value="1"/>
</dbReference>
<dbReference type="PROSITE" id="PS51459">
    <property type="entry name" value="FIDO"/>
    <property type="match status" value="1"/>
</dbReference>
<evidence type="ECO:0000259" key="1">
    <source>
        <dbReference type="PROSITE" id="PS51459"/>
    </source>
</evidence>
<protein>
    <submittedName>
        <fullName evidence="2">Fic family protein</fullName>
    </submittedName>
</protein>
<dbReference type="InterPro" id="IPR036597">
    <property type="entry name" value="Fido-like_dom_sf"/>
</dbReference>
<feature type="domain" description="Fido" evidence="1">
    <location>
        <begin position="1"/>
        <end position="93"/>
    </location>
</feature>
<dbReference type="Pfam" id="PF02661">
    <property type="entry name" value="Fic"/>
    <property type="match status" value="1"/>
</dbReference>
<sequence>MNDLEKYIHEGDKVDDLIKIAPVHYKFETIHSFIDGNGRKGRLLINLELMKDGYPPIDIKFIARVKYYEAFDEYHVKHNISSMADMFARYLNQRLDLYLYLSILD</sequence>
<proteinExistence type="predicted"/>
<dbReference type="SUPFAM" id="SSF140931">
    <property type="entry name" value="Fic-like"/>
    <property type="match status" value="1"/>
</dbReference>
<gene>
    <name evidence="2" type="ORF">ABGF40_07655</name>
</gene>
<dbReference type="EMBL" id="JBFNFH010000021">
    <property type="protein sequence ID" value="MFM1525531.1"/>
    <property type="molecule type" value="Genomic_DNA"/>
</dbReference>
<accession>A0ABW9F7Y5</accession>
<reference evidence="2 3" key="1">
    <citation type="journal article" date="2024" name="Front. Microbiol.">
        <title>Pangenomic and biochemical analyses of Helcococcus ovis reveal widespread tetracycline resistance and a novel bacterial species, Helcococcus bovis.</title>
        <authorList>
            <person name="Cunha F."/>
            <person name="Zhai Y."/>
            <person name="Casaro S."/>
            <person name="Jones K.L."/>
            <person name="Hernandez M."/>
            <person name="Bisinotto R.S."/>
            <person name="Kariyawasam S."/>
            <person name="Brown M.B."/>
            <person name="Phillips A."/>
            <person name="Jeong K.C."/>
            <person name="Galvao K.N."/>
        </authorList>
    </citation>
    <scope>NUCLEOTIDE SEQUENCE [LARGE SCALE GENOMIC DNA]</scope>
    <source>
        <strain evidence="2 3">KG197</strain>
    </source>
</reference>
<organism evidence="2 3">
    <name type="scientific">Helcococcus bovis</name>
    <dbReference type="NCBI Taxonomy" id="3153252"/>
    <lineage>
        <taxon>Bacteria</taxon>
        <taxon>Bacillati</taxon>
        <taxon>Bacillota</taxon>
        <taxon>Tissierellia</taxon>
        <taxon>Tissierellales</taxon>
        <taxon>Peptoniphilaceae</taxon>
        <taxon>Helcococcus</taxon>
    </lineage>
</organism>